<gene>
    <name evidence="2" type="ORF">SAMN04487928_10989</name>
</gene>
<evidence type="ECO:0000313" key="2">
    <source>
        <dbReference type="EMBL" id="SFP83706.1"/>
    </source>
</evidence>
<dbReference type="EMBL" id="FOXO01000009">
    <property type="protein sequence ID" value="SFP83706.1"/>
    <property type="molecule type" value="Genomic_DNA"/>
</dbReference>
<keyword evidence="1" id="KW-1133">Transmembrane helix</keyword>
<keyword evidence="3" id="KW-1185">Reference proteome</keyword>
<keyword evidence="1" id="KW-0812">Transmembrane</keyword>
<organism evidence="2 3">
    <name type="scientific">Butyrivibrio proteoclasticus</name>
    <dbReference type="NCBI Taxonomy" id="43305"/>
    <lineage>
        <taxon>Bacteria</taxon>
        <taxon>Bacillati</taxon>
        <taxon>Bacillota</taxon>
        <taxon>Clostridia</taxon>
        <taxon>Lachnospirales</taxon>
        <taxon>Lachnospiraceae</taxon>
        <taxon>Butyrivibrio</taxon>
    </lineage>
</organism>
<dbReference type="Proteomes" id="UP000182624">
    <property type="component" value="Unassembled WGS sequence"/>
</dbReference>
<dbReference type="AlphaFoldDB" id="A0A1I5TN01"/>
<name>A0A1I5TN01_9FIRM</name>
<sequence length="36" mass="4324">MIKYKAEQSYFFDIFAIIVYVIFFIIGGKYGLQRKI</sequence>
<protein>
    <submittedName>
        <fullName evidence="2">Uncharacterized protein</fullName>
    </submittedName>
</protein>
<evidence type="ECO:0000313" key="3">
    <source>
        <dbReference type="Proteomes" id="UP000182624"/>
    </source>
</evidence>
<accession>A0A1I5TN01</accession>
<reference evidence="3" key="1">
    <citation type="submission" date="2016-10" db="EMBL/GenBank/DDBJ databases">
        <authorList>
            <person name="Varghese N."/>
            <person name="Submissions S."/>
        </authorList>
    </citation>
    <scope>NUCLEOTIDE SEQUENCE [LARGE SCALE GENOMIC DNA]</scope>
    <source>
        <strain evidence="3">P18</strain>
    </source>
</reference>
<evidence type="ECO:0000256" key="1">
    <source>
        <dbReference type="SAM" id="Phobius"/>
    </source>
</evidence>
<feature type="transmembrane region" description="Helical" evidence="1">
    <location>
        <begin position="12"/>
        <end position="32"/>
    </location>
</feature>
<keyword evidence="1" id="KW-0472">Membrane</keyword>
<proteinExistence type="predicted"/>